<sequence>MTETLRVAVEDIRWASIELPSGVSVGGDVVLGLAMGVSLFVVLIVIASRHAKVHDSGCQSYPPPTFLSRAPLTRRPFDLSRRCWLDDPLTMGDGEREESRGTPELMTRASHEVPPRRGGSSASRFDISSTR</sequence>
<dbReference type="EMBL" id="VBPA01000060">
    <property type="protein sequence ID" value="TMQ72434.1"/>
    <property type="molecule type" value="Genomic_DNA"/>
</dbReference>
<protein>
    <submittedName>
        <fullName evidence="3">Uncharacterized protein</fullName>
    </submittedName>
</protein>
<organism evidence="3 4">
    <name type="scientific">Eiseniibacteriota bacterium</name>
    <dbReference type="NCBI Taxonomy" id="2212470"/>
    <lineage>
        <taxon>Bacteria</taxon>
        <taxon>Candidatus Eiseniibacteriota</taxon>
    </lineage>
</organism>
<feature type="region of interest" description="Disordered" evidence="1">
    <location>
        <begin position="88"/>
        <end position="131"/>
    </location>
</feature>
<evidence type="ECO:0000256" key="1">
    <source>
        <dbReference type="SAM" id="MobiDB-lite"/>
    </source>
</evidence>
<keyword evidence="2" id="KW-0472">Membrane</keyword>
<accession>A0A538U965</accession>
<keyword evidence="2" id="KW-0812">Transmembrane</keyword>
<dbReference type="AlphaFoldDB" id="A0A538U965"/>
<feature type="transmembrane region" description="Helical" evidence="2">
    <location>
        <begin position="29"/>
        <end position="47"/>
    </location>
</feature>
<dbReference type="Proteomes" id="UP000319836">
    <property type="component" value="Unassembled WGS sequence"/>
</dbReference>
<evidence type="ECO:0000313" key="3">
    <source>
        <dbReference type="EMBL" id="TMQ72434.1"/>
    </source>
</evidence>
<reference evidence="3 4" key="1">
    <citation type="journal article" date="2019" name="Nat. Microbiol.">
        <title>Mediterranean grassland soil C-N compound turnover is dependent on rainfall and depth, and is mediated by genomically divergent microorganisms.</title>
        <authorList>
            <person name="Diamond S."/>
            <person name="Andeer P.F."/>
            <person name="Li Z."/>
            <person name="Crits-Christoph A."/>
            <person name="Burstein D."/>
            <person name="Anantharaman K."/>
            <person name="Lane K.R."/>
            <person name="Thomas B.C."/>
            <person name="Pan C."/>
            <person name="Northen T.R."/>
            <person name="Banfield J.F."/>
        </authorList>
    </citation>
    <scope>NUCLEOTIDE SEQUENCE [LARGE SCALE GENOMIC DNA]</scope>
    <source>
        <strain evidence="3">WS_10</strain>
    </source>
</reference>
<keyword evidence="2" id="KW-1133">Transmembrane helix</keyword>
<evidence type="ECO:0000313" key="4">
    <source>
        <dbReference type="Proteomes" id="UP000319836"/>
    </source>
</evidence>
<feature type="compositionally biased region" description="Polar residues" evidence="1">
    <location>
        <begin position="120"/>
        <end position="131"/>
    </location>
</feature>
<gene>
    <name evidence="3" type="ORF">E6K80_02830</name>
</gene>
<proteinExistence type="predicted"/>
<comment type="caution">
    <text evidence="3">The sequence shown here is derived from an EMBL/GenBank/DDBJ whole genome shotgun (WGS) entry which is preliminary data.</text>
</comment>
<evidence type="ECO:0000256" key="2">
    <source>
        <dbReference type="SAM" id="Phobius"/>
    </source>
</evidence>
<name>A0A538U965_UNCEI</name>